<evidence type="ECO:0008006" key="4">
    <source>
        <dbReference type="Google" id="ProtNLM"/>
    </source>
</evidence>
<dbReference type="EMBL" id="LAYC01000002">
    <property type="protein sequence ID" value="KYK57743.1"/>
    <property type="molecule type" value="Genomic_DNA"/>
</dbReference>
<feature type="region of interest" description="Disordered" evidence="1">
    <location>
        <begin position="487"/>
        <end position="524"/>
    </location>
</feature>
<feature type="region of interest" description="Disordered" evidence="1">
    <location>
        <begin position="313"/>
        <end position="382"/>
    </location>
</feature>
<gene>
    <name evidence="2" type="ORF">DCS_04756</name>
</gene>
<proteinExistence type="predicted"/>
<evidence type="ECO:0000313" key="2">
    <source>
        <dbReference type="EMBL" id="KYK57743.1"/>
    </source>
</evidence>
<sequence length="657" mass="72245">MQLTGHDRLASDRQLQCPRLSHPATLVHTVWNAFLLDPLSRPLLSPATSAPACLPSLTRVFASKVPACSSDSHRSTRPCSCSPQLASPPSPHLKLAIAYSSAAATRRLVGAVDAPFLAELSVERPSPSIRHPTADTSPDCWSAVFPFQRQPGRPRRLDRFRHPYFVLLPRDRESCLCCTVLSPKRSCVAPSTRIPTCRYSSSLAGRSTDRNLSNHARQGGSRSQVPCFRIGRRRQLKGKRDAGCAPCCINVMSFPVAFQSAVFYFVACTPCAKVRHRQKAKEKAKKERLEKAKLETEQPGLYLHPSPFNTNPYWQEEISMGPSLPKKSASKNSSQRGLASAGRASSAVSMSEHTTIGGSRSNLGDGRPAVAEDDTVSEDWNKRRRYQREDEELWGQPVAGSGHRLMDAFSKARDSAGRLIDATLGIDKAVTEQERRDFYFSPRNPPVNDHHPPVVSSKPPHRDARKWMLQPPPPAKIMEGKIPVTRAVSVGSRSSGKTVAGEEPPPGRKAHAKVAMERWPKEHEPTEMELIESLFHTRSHQSTSYTRSRSLSLDGSDDSLESPLDRRRRNRRLVAVPPDVESESEGDAEDAASPPVTETLGHSGRSARVVQRPKMQTTPGADVRSNGRVLSMKSSRPHKPSRGKTVPAATTTGDDGE</sequence>
<comment type="caution">
    <text evidence="2">The sequence shown here is derived from an EMBL/GenBank/DDBJ whole genome shotgun (WGS) entry which is preliminary data.</text>
</comment>
<feature type="compositionally biased region" description="Polar residues" evidence="1">
    <location>
        <begin position="352"/>
        <end position="362"/>
    </location>
</feature>
<dbReference type="GeneID" id="63717399"/>
<keyword evidence="3" id="KW-1185">Reference proteome</keyword>
<feature type="compositionally biased region" description="Low complexity" evidence="1">
    <location>
        <begin position="542"/>
        <end position="554"/>
    </location>
</feature>
<feature type="region of interest" description="Disordered" evidence="1">
    <location>
        <begin position="538"/>
        <end position="657"/>
    </location>
</feature>
<dbReference type="InParanoid" id="A0A151GKU6"/>
<accession>A0A151GKU6</accession>
<reference evidence="2 3" key="1">
    <citation type="journal article" date="2016" name="Sci. Rep.">
        <title>Insights into Adaptations to a Near-Obligate Nematode Endoparasitic Lifestyle from the Finished Genome of Drechmeria coniospora.</title>
        <authorList>
            <person name="Zhang L."/>
            <person name="Zhou Z."/>
            <person name="Guo Q."/>
            <person name="Fokkens L."/>
            <person name="Miskei M."/>
            <person name="Pocsi I."/>
            <person name="Zhang W."/>
            <person name="Chen M."/>
            <person name="Wang L."/>
            <person name="Sun Y."/>
            <person name="Donzelli B.G."/>
            <person name="Gibson D.M."/>
            <person name="Nelson D.R."/>
            <person name="Luo J.G."/>
            <person name="Rep M."/>
            <person name="Liu H."/>
            <person name="Yang S."/>
            <person name="Wang J."/>
            <person name="Krasnoff S.B."/>
            <person name="Xu Y."/>
            <person name="Molnar I."/>
            <person name="Lin M."/>
        </authorList>
    </citation>
    <scope>NUCLEOTIDE SEQUENCE [LARGE SCALE GENOMIC DNA]</scope>
    <source>
        <strain evidence="2 3">ARSEF 6962</strain>
    </source>
</reference>
<feature type="compositionally biased region" description="Basic and acidic residues" evidence="1">
    <location>
        <begin position="514"/>
        <end position="524"/>
    </location>
</feature>
<dbReference type="RefSeq" id="XP_040657095.1">
    <property type="nucleotide sequence ID" value="XM_040802062.1"/>
</dbReference>
<feature type="compositionally biased region" description="Acidic residues" evidence="1">
    <location>
        <begin position="580"/>
        <end position="590"/>
    </location>
</feature>
<feature type="compositionally biased region" description="Low complexity" evidence="1">
    <location>
        <begin position="333"/>
        <end position="351"/>
    </location>
</feature>
<dbReference type="AlphaFoldDB" id="A0A151GKU6"/>
<evidence type="ECO:0000256" key="1">
    <source>
        <dbReference type="SAM" id="MobiDB-lite"/>
    </source>
</evidence>
<protein>
    <recommendedName>
        <fullName evidence="4">Signal peptide-containing protein</fullName>
    </recommendedName>
</protein>
<evidence type="ECO:0000313" key="3">
    <source>
        <dbReference type="Proteomes" id="UP000076580"/>
    </source>
</evidence>
<feature type="compositionally biased region" description="Polar residues" evidence="1">
    <location>
        <begin position="648"/>
        <end position="657"/>
    </location>
</feature>
<name>A0A151GKU6_DRECN</name>
<dbReference type="Proteomes" id="UP000076580">
    <property type="component" value="Chromosome 02"/>
</dbReference>
<feature type="region of interest" description="Disordered" evidence="1">
    <location>
        <begin position="439"/>
        <end position="464"/>
    </location>
</feature>
<organism evidence="2 3">
    <name type="scientific">Drechmeria coniospora</name>
    <name type="common">Nematophagous fungus</name>
    <name type="synonym">Meria coniospora</name>
    <dbReference type="NCBI Taxonomy" id="98403"/>
    <lineage>
        <taxon>Eukaryota</taxon>
        <taxon>Fungi</taxon>
        <taxon>Dikarya</taxon>
        <taxon>Ascomycota</taxon>
        <taxon>Pezizomycotina</taxon>
        <taxon>Sordariomycetes</taxon>
        <taxon>Hypocreomycetidae</taxon>
        <taxon>Hypocreales</taxon>
        <taxon>Ophiocordycipitaceae</taxon>
        <taxon>Drechmeria</taxon>
    </lineage>
</organism>